<sequence>MYRVRKEFRFEAAHQLPNHDGKCKNLHGHSYKFEVFIVGNMPLSHAGGPKEGMLIDFYDVTVAAKEIIGLLDHTFLNDTAKAHLDVDVTTAENLAYGLFNFFFRRISHRPIGGIHVEKVRVWETATAYAEYTG</sequence>
<comment type="caution">
    <text evidence="5">The sequence shown here is derived from an EMBL/GenBank/DDBJ whole genome shotgun (WGS) entry which is preliminary data.</text>
</comment>
<comment type="cofactor">
    <cofactor evidence="1">
        <name>Zn(2+)</name>
        <dbReference type="ChEBI" id="CHEBI:29105"/>
    </cofactor>
</comment>
<dbReference type="InterPro" id="IPR007115">
    <property type="entry name" value="6-PTP_synth/QueD"/>
</dbReference>
<proteinExistence type="predicted"/>
<keyword evidence="3" id="KW-0862">Zinc</keyword>
<dbReference type="PIRSF" id="PIRSF006113">
    <property type="entry name" value="PTP_synth"/>
    <property type="match status" value="1"/>
</dbReference>
<accession>A0A0F9SJ17</accession>
<dbReference type="AlphaFoldDB" id="A0A0F9SJ17"/>
<evidence type="ECO:0008006" key="6">
    <source>
        <dbReference type="Google" id="ProtNLM"/>
    </source>
</evidence>
<dbReference type="GO" id="GO:0046872">
    <property type="term" value="F:metal ion binding"/>
    <property type="evidence" value="ECO:0007669"/>
    <property type="project" value="UniProtKB-KW"/>
</dbReference>
<dbReference type="EMBL" id="LAZR01000436">
    <property type="protein sequence ID" value="KKN68955.1"/>
    <property type="molecule type" value="Genomic_DNA"/>
</dbReference>
<dbReference type="Pfam" id="PF01242">
    <property type="entry name" value="PTPS"/>
    <property type="match status" value="1"/>
</dbReference>
<evidence type="ECO:0000256" key="1">
    <source>
        <dbReference type="ARBA" id="ARBA00001947"/>
    </source>
</evidence>
<evidence type="ECO:0000256" key="4">
    <source>
        <dbReference type="ARBA" id="ARBA00023239"/>
    </source>
</evidence>
<evidence type="ECO:0000256" key="2">
    <source>
        <dbReference type="ARBA" id="ARBA00022723"/>
    </source>
</evidence>
<reference evidence="5" key="1">
    <citation type="journal article" date="2015" name="Nature">
        <title>Complex archaea that bridge the gap between prokaryotes and eukaryotes.</title>
        <authorList>
            <person name="Spang A."/>
            <person name="Saw J.H."/>
            <person name="Jorgensen S.L."/>
            <person name="Zaremba-Niedzwiedzka K."/>
            <person name="Martijn J."/>
            <person name="Lind A.E."/>
            <person name="van Eijk R."/>
            <person name="Schleper C."/>
            <person name="Guy L."/>
            <person name="Ettema T.J."/>
        </authorList>
    </citation>
    <scope>NUCLEOTIDE SEQUENCE</scope>
</reference>
<evidence type="ECO:0000313" key="5">
    <source>
        <dbReference type="EMBL" id="KKN68955.1"/>
    </source>
</evidence>
<dbReference type="PANTHER" id="PTHR12589">
    <property type="entry name" value="PYRUVOYL TETRAHYDROBIOPTERIN SYNTHASE"/>
    <property type="match status" value="1"/>
</dbReference>
<keyword evidence="2" id="KW-0479">Metal-binding</keyword>
<dbReference type="Gene3D" id="3.30.479.10">
    <property type="entry name" value="6-pyruvoyl tetrahydropterin synthase/QueD"/>
    <property type="match status" value="2"/>
</dbReference>
<dbReference type="InterPro" id="IPR038418">
    <property type="entry name" value="6-PTP_synth/QueD_sf"/>
</dbReference>
<evidence type="ECO:0000256" key="3">
    <source>
        <dbReference type="ARBA" id="ARBA00022833"/>
    </source>
</evidence>
<protein>
    <recommendedName>
        <fullName evidence="6">6-carboxy-5,6,7,8-tetrahydropterin synthase</fullName>
    </recommendedName>
</protein>
<dbReference type="GO" id="GO:0016829">
    <property type="term" value="F:lyase activity"/>
    <property type="evidence" value="ECO:0007669"/>
    <property type="project" value="UniProtKB-KW"/>
</dbReference>
<keyword evidence="4" id="KW-0456">Lyase</keyword>
<dbReference type="NCBIfam" id="TIGR03367">
    <property type="entry name" value="queuosine_QueD"/>
    <property type="match status" value="1"/>
</dbReference>
<dbReference type="SUPFAM" id="SSF55620">
    <property type="entry name" value="Tetrahydrobiopterin biosynthesis enzymes-like"/>
    <property type="match status" value="1"/>
</dbReference>
<name>A0A0F9SJ17_9ZZZZ</name>
<dbReference type="PANTHER" id="PTHR12589:SF7">
    <property type="entry name" value="6-PYRUVOYL TETRAHYDROBIOPTERIN SYNTHASE"/>
    <property type="match status" value="1"/>
</dbReference>
<organism evidence="5">
    <name type="scientific">marine sediment metagenome</name>
    <dbReference type="NCBI Taxonomy" id="412755"/>
    <lineage>
        <taxon>unclassified sequences</taxon>
        <taxon>metagenomes</taxon>
        <taxon>ecological metagenomes</taxon>
    </lineage>
</organism>
<gene>
    <name evidence="5" type="ORF">LCGC14_0446400</name>
</gene>